<keyword evidence="10" id="KW-1006">Bacterial flagellum protein export</keyword>
<dbReference type="RefSeq" id="WP_125355383.1">
    <property type="nucleotide sequence ID" value="NZ_CACSIW010000001.1"/>
</dbReference>
<evidence type="ECO:0000256" key="10">
    <source>
        <dbReference type="ARBA" id="ARBA00023225"/>
    </source>
</evidence>
<comment type="similarity">
    <text evidence="2">Belongs to the FliJ family.</text>
</comment>
<dbReference type="InterPro" id="IPR053716">
    <property type="entry name" value="Flag_assembly_chemotaxis_eff"/>
</dbReference>
<evidence type="ECO:0000313" key="11">
    <source>
        <dbReference type="EMBL" id="TDN53605.1"/>
    </source>
</evidence>
<evidence type="ECO:0000256" key="6">
    <source>
        <dbReference type="ARBA" id="ARBA00022500"/>
    </source>
</evidence>
<dbReference type="GO" id="GO:0044781">
    <property type="term" value="P:bacterial-type flagellum organization"/>
    <property type="evidence" value="ECO:0007669"/>
    <property type="project" value="UniProtKB-KW"/>
</dbReference>
<dbReference type="GO" id="GO:0015031">
    <property type="term" value="P:protein transport"/>
    <property type="evidence" value="ECO:0007669"/>
    <property type="project" value="UniProtKB-KW"/>
</dbReference>
<gene>
    <name evidence="11" type="ORF">EC847_11533</name>
</gene>
<dbReference type="GO" id="GO:0006935">
    <property type="term" value="P:chemotaxis"/>
    <property type="evidence" value="ECO:0007669"/>
    <property type="project" value="UniProtKB-KW"/>
</dbReference>
<evidence type="ECO:0000256" key="4">
    <source>
        <dbReference type="ARBA" id="ARBA00022448"/>
    </source>
</evidence>
<accession>A0A4R6E6R1</accession>
<dbReference type="InterPro" id="IPR012823">
    <property type="entry name" value="Flagell_FliJ"/>
</dbReference>
<keyword evidence="11" id="KW-0282">Flagellum</keyword>
<evidence type="ECO:0000256" key="7">
    <source>
        <dbReference type="ARBA" id="ARBA00022795"/>
    </source>
</evidence>
<name>A0A4R6E6R1_SCAGO</name>
<keyword evidence="6" id="KW-0145">Chemotaxis</keyword>
<protein>
    <recommendedName>
        <fullName evidence="3">Flagellar FliJ protein</fullName>
    </recommendedName>
</protein>
<keyword evidence="7" id="KW-1005">Bacterial flagellum biogenesis</keyword>
<evidence type="ECO:0000256" key="3">
    <source>
        <dbReference type="ARBA" id="ARBA00020392"/>
    </source>
</evidence>
<organism evidence="11 12">
    <name type="scientific">Scandinavium goeteborgense</name>
    <dbReference type="NCBI Taxonomy" id="1851514"/>
    <lineage>
        <taxon>Bacteria</taxon>
        <taxon>Pseudomonadati</taxon>
        <taxon>Pseudomonadota</taxon>
        <taxon>Gammaproteobacteria</taxon>
        <taxon>Enterobacterales</taxon>
        <taxon>Enterobacteriaceae</taxon>
        <taxon>Scandinavium</taxon>
    </lineage>
</organism>
<dbReference type="Gene3D" id="1.10.287.1700">
    <property type="match status" value="1"/>
</dbReference>
<keyword evidence="4" id="KW-0813">Transport</keyword>
<keyword evidence="5" id="KW-1003">Cell membrane</keyword>
<keyword evidence="8" id="KW-0653">Protein transport</keyword>
<evidence type="ECO:0000256" key="9">
    <source>
        <dbReference type="ARBA" id="ARBA00023136"/>
    </source>
</evidence>
<dbReference type="Pfam" id="PF02050">
    <property type="entry name" value="FliJ"/>
    <property type="match status" value="1"/>
</dbReference>
<keyword evidence="12" id="KW-1185">Reference proteome</keyword>
<evidence type="ECO:0000256" key="1">
    <source>
        <dbReference type="ARBA" id="ARBA00004413"/>
    </source>
</evidence>
<dbReference type="EMBL" id="SNVX01000015">
    <property type="protein sequence ID" value="TDN53605.1"/>
    <property type="molecule type" value="Genomic_DNA"/>
</dbReference>
<dbReference type="GO" id="GO:0005886">
    <property type="term" value="C:plasma membrane"/>
    <property type="evidence" value="ECO:0007669"/>
    <property type="project" value="UniProtKB-SubCell"/>
</dbReference>
<dbReference type="AlphaFoldDB" id="A0A4R6E6R1"/>
<comment type="caution">
    <text evidence="11">The sequence shown here is derived from an EMBL/GenBank/DDBJ whole genome shotgun (WGS) entry which is preliminary data.</text>
</comment>
<dbReference type="GO" id="GO:0009288">
    <property type="term" value="C:bacterial-type flagellum"/>
    <property type="evidence" value="ECO:0007669"/>
    <property type="project" value="InterPro"/>
</dbReference>
<evidence type="ECO:0000256" key="8">
    <source>
        <dbReference type="ARBA" id="ARBA00022927"/>
    </source>
</evidence>
<dbReference type="GO" id="GO:0071973">
    <property type="term" value="P:bacterial-type flagellum-dependent cell motility"/>
    <property type="evidence" value="ECO:0007669"/>
    <property type="project" value="InterPro"/>
</dbReference>
<keyword evidence="9" id="KW-0472">Membrane</keyword>
<comment type="subcellular location">
    <subcellularLocation>
        <location evidence="1">Cell membrane</location>
        <topology evidence="1">Peripheral membrane protein</topology>
        <orientation evidence="1">Cytoplasmic side</orientation>
    </subcellularLocation>
</comment>
<keyword evidence="11" id="KW-0969">Cilium</keyword>
<dbReference type="OrthoDB" id="6506192at2"/>
<keyword evidence="11" id="KW-0966">Cell projection</keyword>
<reference evidence="11 12" key="1">
    <citation type="submission" date="2019-03" db="EMBL/GenBank/DDBJ databases">
        <title>Genomic analyses of the natural microbiome of Caenorhabditis elegans.</title>
        <authorList>
            <person name="Samuel B."/>
        </authorList>
    </citation>
    <scope>NUCLEOTIDE SEQUENCE [LARGE SCALE GENOMIC DNA]</scope>
    <source>
        <strain evidence="11 12">BIGb0156</strain>
    </source>
</reference>
<sequence length="146" mass="16700">MNQMIETLKQLQKIRDKSVKDFTVKLAKQKQIGVGFENNIRSLNMILQKTSPTAADSLSPEALKNINAYKGNLHRVLAWQEQEKALSQLKEERIQKDLIGAACQEKVVSMTLDTQREILVHEADVRQQKVLDDMAGQCWLRQRGVK</sequence>
<evidence type="ECO:0000256" key="2">
    <source>
        <dbReference type="ARBA" id="ARBA00010004"/>
    </source>
</evidence>
<proteinExistence type="inferred from homology"/>
<evidence type="ECO:0000313" key="12">
    <source>
        <dbReference type="Proteomes" id="UP000295530"/>
    </source>
</evidence>
<evidence type="ECO:0000256" key="5">
    <source>
        <dbReference type="ARBA" id="ARBA00022475"/>
    </source>
</evidence>
<dbReference type="Proteomes" id="UP000295530">
    <property type="component" value="Unassembled WGS sequence"/>
</dbReference>